<dbReference type="KEGG" id="apak:AP3564_12705"/>
<feature type="transmembrane region" description="Helical" evidence="1">
    <location>
        <begin position="7"/>
        <end position="26"/>
    </location>
</feature>
<reference evidence="2 3" key="1">
    <citation type="submission" date="2016-10" db="EMBL/GenBank/DDBJ databases">
        <title>The whole genome sequencing and assembly of Aeribacillus pallidus KCTC3564 strain.</title>
        <authorList>
            <person name="Lee Y.-J."/>
            <person name="Park M.-K."/>
            <person name="Yi H."/>
            <person name="Bahn Y.-S."/>
            <person name="Kim J.F."/>
            <person name="Lee D.-W."/>
        </authorList>
    </citation>
    <scope>NUCLEOTIDE SEQUENCE [LARGE SCALE GENOMIC DNA]</scope>
    <source>
        <strain evidence="2 3">KCTC3564</strain>
    </source>
</reference>
<dbReference type="RefSeq" id="WP_094245651.1">
    <property type="nucleotide sequence ID" value="NZ_CP017703.1"/>
</dbReference>
<evidence type="ECO:0000256" key="1">
    <source>
        <dbReference type="SAM" id="Phobius"/>
    </source>
</evidence>
<evidence type="ECO:0000313" key="2">
    <source>
        <dbReference type="EMBL" id="ASS90964.1"/>
    </source>
</evidence>
<sequence length="61" mass="6417">MGNGKWIFWVLATIAALLIVSVGFAIGAGSLLGVVVSIIGIIIVFGLGFTQKKKMREKGLL</sequence>
<organism evidence="2 3">
    <name type="scientific">Aeribacillus pallidus</name>
    <dbReference type="NCBI Taxonomy" id="33936"/>
    <lineage>
        <taxon>Bacteria</taxon>
        <taxon>Bacillati</taxon>
        <taxon>Bacillota</taxon>
        <taxon>Bacilli</taxon>
        <taxon>Bacillales</taxon>
        <taxon>Bacillaceae</taxon>
        <taxon>Aeribacillus</taxon>
    </lineage>
</organism>
<dbReference type="Proteomes" id="UP000214606">
    <property type="component" value="Chromosome"/>
</dbReference>
<name>A0A223E6T1_9BACI</name>
<feature type="transmembrane region" description="Helical" evidence="1">
    <location>
        <begin position="32"/>
        <end position="50"/>
    </location>
</feature>
<accession>A0A223E6T1</accession>
<dbReference type="EMBL" id="CP017703">
    <property type="protein sequence ID" value="ASS90964.1"/>
    <property type="molecule type" value="Genomic_DNA"/>
</dbReference>
<keyword evidence="1" id="KW-0812">Transmembrane</keyword>
<gene>
    <name evidence="2" type="ORF">AP3564_12705</name>
</gene>
<evidence type="ECO:0000313" key="3">
    <source>
        <dbReference type="Proteomes" id="UP000214606"/>
    </source>
</evidence>
<keyword evidence="1" id="KW-0472">Membrane</keyword>
<protein>
    <recommendedName>
        <fullName evidence="4">Protein YlaF</fullName>
    </recommendedName>
</protein>
<keyword evidence="1" id="KW-1133">Transmembrane helix</keyword>
<evidence type="ECO:0008006" key="4">
    <source>
        <dbReference type="Google" id="ProtNLM"/>
    </source>
</evidence>
<dbReference type="Pfam" id="PF17259">
    <property type="entry name" value="DUF5325"/>
    <property type="match status" value="1"/>
</dbReference>
<proteinExistence type="predicted"/>
<dbReference type="AlphaFoldDB" id="A0A223E6T1"/>
<dbReference type="InterPro" id="IPR035211">
    <property type="entry name" value="DUF5325"/>
</dbReference>